<dbReference type="SUPFAM" id="SSF54292">
    <property type="entry name" value="2Fe-2S ferredoxin-like"/>
    <property type="match status" value="1"/>
</dbReference>
<dbReference type="InterPro" id="IPR052911">
    <property type="entry name" value="Corrinoid_activation_enz"/>
</dbReference>
<dbReference type="Gene3D" id="3.30.420.480">
    <property type="entry name" value="Domain of unknown function (DUF4445)"/>
    <property type="match status" value="1"/>
</dbReference>
<dbReference type="EMBL" id="QZAA01000171">
    <property type="protein sequence ID" value="RQD75065.1"/>
    <property type="molecule type" value="Genomic_DNA"/>
</dbReference>
<proteinExistence type="predicted"/>
<evidence type="ECO:0000259" key="1">
    <source>
        <dbReference type="PROSITE" id="PS51085"/>
    </source>
</evidence>
<gene>
    <name evidence="2" type="ORF">D5R97_06855</name>
</gene>
<dbReference type="PANTHER" id="PTHR42895">
    <property type="entry name" value="IRON-SULFUR CLUSTER-BINDING PROTEIN-RELATED"/>
    <property type="match status" value="1"/>
</dbReference>
<dbReference type="InterPro" id="IPR012675">
    <property type="entry name" value="Beta-grasp_dom_sf"/>
</dbReference>
<accession>A0A424YCP4</accession>
<dbReference type="AlphaFoldDB" id="A0A424YCP4"/>
<dbReference type="InterPro" id="IPR036010">
    <property type="entry name" value="2Fe-2S_ferredoxin-like_sf"/>
</dbReference>
<organism evidence="2 3">
    <name type="scientific">Candidatus Syntrophonatronum acetioxidans</name>
    <dbReference type="NCBI Taxonomy" id="1795816"/>
    <lineage>
        <taxon>Bacteria</taxon>
        <taxon>Bacillati</taxon>
        <taxon>Bacillota</taxon>
        <taxon>Clostridia</taxon>
        <taxon>Eubacteriales</taxon>
        <taxon>Syntrophomonadaceae</taxon>
        <taxon>Candidatus Syntrophonatronum</taxon>
    </lineage>
</organism>
<dbReference type="PROSITE" id="PS51085">
    <property type="entry name" value="2FE2S_FER_2"/>
    <property type="match status" value="1"/>
</dbReference>
<dbReference type="SUPFAM" id="SSF53067">
    <property type="entry name" value="Actin-like ATPase domain"/>
    <property type="match status" value="1"/>
</dbReference>
<protein>
    <submittedName>
        <fullName evidence="2">DUF4445 domain-containing protein</fullName>
    </submittedName>
</protein>
<dbReference type="InterPro" id="IPR043129">
    <property type="entry name" value="ATPase_NBD"/>
</dbReference>
<sequence length="628" mass="68852">MIQIMFYLVRKELAMKNISVTFKPLEKKIMVTPGTSIKKALEEADLSFEFPCGGKGKCRKCFVLVMEGVEPPTLMEQKHCEKNLLEEGYRLACVTKIYRDIIIDLIEEEGETNHKIIHRCSSREVEVDPHLFKKCVKIDKSVLKDYPSDYEFLITSLGERLGINLNSLRRLDQVLQETDDIISVLTDGKEILNLEEGDTRGNMLGVAVDIGTTTLAGYLMDLTSGQELEVVSALNPQSKYGCDIISRVTYVEEENGLGKLHKLIIEGINNIIEKAAKKAGVSTEDICFITITGNTFMHHLFLGVNPSPLAHYPNTPVIDRSLKFKGEELGLKINPGGIVCLIPVACGFIGADAIAVIMDTELDRTDKIKLVLDIGTNGEIMVGCREKVLAACSAAAGPAFEGPQISCGMRAVKGAIEGLKFRNSEMEISVIGEGKAKGICGSGLIDAVAGLIQQGIVDPGGRILSPEEIKDSKGDFKKRIKKYQKNNAFLLVDGDASYHGRPIYITQKDIRELQLAKAALYTGIHILLDSFKIKPGDLEGIYLAGTFGSYLNPESACAIGLLPFELIDKIYVVGNAAGSGAKMVLLSRKELKRAESISNIVEYVDLSSHSQFNTLLPQFLNFPDKDII</sequence>
<dbReference type="Proteomes" id="UP000285138">
    <property type="component" value="Unassembled WGS sequence"/>
</dbReference>
<name>A0A424YCP4_9FIRM</name>
<evidence type="ECO:0000313" key="2">
    <source>
        <dbReference type="EMBL" id="RQD75065.1"/>
    </source>
</evidence>
<dbReference type="Pfam" id="PF00111">
    <property type="entry name" value="Fer2"/>
    <property type="match status" value="1"/>
</dbReference>
<dbReference type="InterPro" id="IPR041414">
    <property type="entry name" value="Raco-like_middle"/>
</dbReference>
<comment type="caution">
    <text evidence="2">The sequence shown here is derived from an EMBL/GenBank/DDBJ whole genome shotgun (WGS) entry which is preliminary data.</text>
</comment>
<feature type="domain" description="2Fe-2S ferredoxin-type" evidence="1">
    <location>
        <begin position="16"/>
        <end position="109"/>
    </location>
</feature>
<dbReference type="GO" id="GO:0051536">
    <property type="term" value="F:iron-sulfur cluster binding"/>
    <property type="evidence" value="ECO:0007669"/>
    <property type="project" value="InterPro"/>
</dbReference>
<dbReference type="Pfam" id="PF17651">
    <property type="entry name" value="Raco_middle"/>
    <property type="match status" value="1"/>
</dbReference>
<dbReference type="PANTHER" id="PTHR42895:SF2">
    <property type="entry name" value="IRON-SULFUR CLUSTER PROTEIN"/>
    <property type="match status" value="1"/>
</dbReference>
<dbReference type="Gene3D" id="3.10.20.30">
    <property type="match status" value="1"/>
</dbReference>
<dbReference type="InterPro" id="IPR040506">
    <property type="entry name" value="RACo_linker"/>
</dbReference>
<dbReference type="CDD" id="cd00207">
    <property type="entry name" value="fer2"/>
    <property type="match status" value="1"/>
</dbReference>
<dbReference type="InterPro" id="IPR027980">
    <property type="entry name" value="RACo_C"/>
</dbReference>
<reference evidence="2 3" key="1">
    <citation type="submission" date="2018-08" db="EMBL/GenBank/DDBJ databases">
        <title>The metabolism and importance of syntrophic acetate oxidation coupled to methane or sulfide production in haloalkaline environments.</title>
        <authorList>
            <person name="Timmers P.H.A."/>
            <person name="Vavourakis C.D."/>
            <person name="Sorokin D.Y."/>
            <person name="Sinninghe Damste J.S."/>
            <person name="Muyzer G."/>
            <person name="Stams A.J.M."/>
            <person name="Plugge C.M."/>
        </authorList>
    </citation>
    <scope>NUCLEOTIDE SEQUENCE [LARGE SCALE GENOMIC DNA]</scope>
    <source>
        <strain evidence="2">MSAO_Bac1</strain>
    </source>
</reference>
<dbReference type="Pfam" id="PF14574">
    <property type="entry name" value="RACo_C_ter"/>
    <property type="match status" value="1"/>
</dbReference>
<dbReference type="InterPro" id="IPR042259">
    <property type="entry name" value="Raco-like_middle_sf"/>
</dbReference>
<dbReference type="Pfam" id="PF17650">
    <property type="entry name" value="RACo_linker"/>
    <property type="match status" value="1"/>
</dbReference>
<dbReference type="InterPro" id="IPR001041">
    <property type="entry name" value="2Fe-2S_ferredoxin-type"/>
</dbReference>
<evidence type="ECO:0000313" key="3">
    <source>
        <dbReference type="Proteomes" id="UP000285138"/>
    </source>
</evidence>